<sequence length="754" mass="81969">MADTEPNDKKAATPEERRARGEDPKQPSGKPPRKRPVAPVGWTMLPLLLLVGLLFASNFGDTREQVTYSFLLSQVKQGNVKSASFVGSRLNGEFVVPPPRPAAVAAKPDAQAKTEADKPAPSDGAPSKSTSTDADTKTEADADAPSTDSDDKTTDEAADSEQDAAPTDDPPKQTATPDVGSAGKPPETISKNFYVVLSGNDQVEKELFDLLIANGVVVTNEEEYPIGTLMTFIWFVLLIGMVVLMFSFMRRAREQMMGGGMLGSVTKSPAKRYSAESGPKVTFDDVAGLKGVKTDLKEIVEFLREPEKFQKLGARVPKGVLLNGPPGTGKTLLAKAVAGEAGVPFFSINGSEFIQLFVGVGASRVRDMFKTAKRSAPAILFIDEIDAVGRQRGAGLGGGHDEREQTLNQILSEMDGFTPSETVIVIAATNRPDVLDPALLRPGRFDRHVTVDRPTLEGRKQLFEVHTRNIPLSEDVNFDRLARATVGMTGADIQNLANEAALWATRHNKAFVSMEDFEFARDKIMMGANREDLLSEEEKKVTAYHEAGHTLVAWLLPECDRVHKVTIIPRGRALGVTQMIPDEDRHNVPQSRMHATLAMALAGRAAEKIVYDEFSAGAESDLKRATSLARRMVTHWGMSERLGPVAYSTGEENPFLGREIVQEQRHFSEHTAQVIDEEVSKILHNAADRARTLLTEQRGKLDALTNALLEKEELDEDEISELIGPPAQGDLAPIGASIEIAPPSPTTTSPRDND</sequence>
<feature type="binding site" evidence="15">
    <location>
        <position position="621"/>
    </location>
    <ligand>
        <name>Zn(2+)</name>
        <dbReference type="ChEBI" id="CHEBI:29105"/>
        <note>catalytic</note>
    </ligand>
</feature>
<dbReference type="GO" id="GO:0030163">
    <property type="term" value="P:protein catabolic process"/>
    <property type="evidence" value="ECO:0007669"/>
    <property type="project" value="UniProtKB-UniRule"/>
</dbReference>
<keyword evidence="4 15" id="KW-0645">Protease</keyword>
<feature type="compositionally biased region" description="Basic and acidic residues" evidence="17">
    <location>
        <begin position="1"/>
        <end position="25"/>
    </location>
</feature>
<keyword evidence="6 15" id="KW-0479">Metal-binding</keyword>
<dbReference type="InterPro" id="IPR037219">
    <property type="entry name" value="Peptidase_M41-like"/>
</dbReference>
<feature type="binding site" evidence="15">
    <location>
        <begin position="324"/>
        <end position="331"/>
    </location>
    <ligand>
        <name>ATP</name>
        <dbReference type="ChEBI" id="CHEBI:30616"/>
    </ligand>
</feature>
<dbReference type="GO" id="GO:0008270">
    <property type="term" value="F:zinc ion binding"/>
    <property type="evidence" value="ECO:0007669"/>
    <property type="project" value="UniProtKB-UniRule"/>
</dbReference>
<dbReference type="FunFam" id="3.40.50.300:FF:000001">
    <property type="entry name" value="ATP-dependent zinc metalloprotease FtsH"/>
    <property type="match status" value="1"/>
</dbReference>
<evidence type="ECO:0000256" key="1">
    <source>
        <dbReference type="ARBA" id="ARBA00004370"/>
    </source>
</evidence>
<evidence type="ECO:0000256" key="7">
    <source>
        <dbReference type="ARBA" id="ARBA00022741"/>
    </source>
</evidence>
<feature type="region of interest" description="Disordered" evidence="17">
    <location>
        <begin position="1"/>
        <end position="38"/>
    </location>
</feature>
<keyword evidence="11 15" id="KW-1133">Transmembrane helix</keyword>
<dbReference type="GO" id="GO:0006508">
    <property type="term" value="P:proteolysis"/>
    <property type="evidence" value="ECO:0007669"/>
    <property type="project" value="UniProtKB-KW"/>
</dbReference>
<dbReference type="PANTHER" id="PTHR23076">
    <property type="entry name" value="METALLOPROTEASE M41 FTSH"/>
    <property type="match status" value="1"/>
</dbReference>
<feature type="region of interest" description="Disordered" evidence="17">
    <location>
        <begin position="723"/>
        <end position="754"/>
    </location>
</feature>
<dbReference type="InterPro" id="IPR003959">
    <property type="entry name" value="ATPase_AAA_core"/>
</dbReference>
<dbReference type="SMART" id="SM00382">
    <property type="entry name" value="AAA"/>
    <property type="match status" value="1"/>
</dbReference>
<evidence type="ECO:0000256" key="2">
    <source>
        <dbReference type="ARBA" id="ARBA00010044"/>
    </source>
</evidence>
<dbReference type="GO" id="GO:0004222">
    <property type="term" value="F:metalloendopeptidase activity"/>
    <property type="evidence" value="ECO:0007669"/>
    <property type="project" value="InterPro"/>
</dbReference>
<comment type="subunit">
    <text evidence="15">Homohexamer.</text>
</comment>
<evidence type="ECO:0000313" key="20">
    <source>
        <dbReference type="Proteomes" id="UP000316714"/>
    </source>
</evidence>
<feature type="binding site" evidence="15">
    <location>
        <position position="549"/>
    </location>
    <ligand>
        <name>Zn(2+)</name>
        <dbReference type="ChEBI" id="CHEBI:29105"/>
        <note>catalytic</note>
    </ligand>
</feature>
<evidence type="ECO:0000259" key="18">
    <source>
        <dbReference type="SMART" id="SM00382"/>
    </source>
</evidence>
<dbReference type="SUPFAM" id="SSF52540">
    <property type="entry name" value="P-loop containing nucleoside triphosphate hydrolases"/>
    <property type="match status" value="1"/>
</dbReference>
<dbReference type="FunFam" id="1.20.58.760:FF:000001">
    <property type="entry name" value="ATP-dependent zinc metalloprotease FtsH"/>
    <property type="match status" value="1"/>
</dbReference>
<dbReference type="InterPro" id="IPR027417">
    <property type="entry name" value="P-loop_NTPase"/>
</dbReference>
<organism evidence="19 20">
    <name type="scientific">Posidoniimonas corsicana</name>
    <dbReference type="NCBI Taxonomy" id="1938618"/>
    <lineage>
        <taxon>Bacteria</taxon>
        <taxon>Pseudomonadati</taxon>
        <taxon>Planctomycetota</taxon>
        <taxon>Planctomycetia</taxon>
        <taxon>Pirellulales</taxon>
        <taxon>Lacipirellulaceae</taxon>
        <taxon>Posidoniimonas</taxon>
    </lineage>
</organism>
<feature type="transmembrane region" description="Helical" evidence="15">
    <location>
        <begin position="37"/>
        <end position="56"/>
    </location>
</feature>
<keyword evidence="13 15" id="KW-0472">Membrane</keyword>
<keyword evidence="5 15" id="KW-0812">Transmembrane</keyword>
<dbReference type="Gene3D" id="1.10.8.60">
    <property type="match status" value="1"/>
</dbReference>
<evidence type="ECO:0000256" key="11">
    <source>
        <dbReference type="ARBA" id="ARBA00022989"/>
    </source>
</evidence>
<keyword evidence="9 15" id="KW-0862">Zinc</keyword>
<dbReference type="Pfam" id="PF00004">
    <property type="entry name" value="AAA"/>
    <property type="match status" value="1"/>
</dbReference>
<keyword evidence="20" id="KW-1185">Reference proteome</keyword>
<dbReference type="InterPro" id="IPR003593">
    <property type="entry name" value="AAA+_ATPase"/>
</dbReference>
<evidence type="ECO:0000256" key="5">
    <source>
        <dbReference type="ARBA" id="ARBA00022692"/>
    </source>
</evidence>
<evidence type="ECO:0000256" key="16">
    <source>
        <dbReference type="RuleBase" id="RU003651"/>
    </source>
</evidence>
<dbReference type="GO" id="GO:0005524">
    <property type="term" value="F:ATP binding"/>
    <property type="evidence" value="ECO:0007669"/>
    <property type="project" value="UniProtKB-UniRule"/>
</dbReference>
<keyword evidence="7 15" id="KW-0547">Nucleotide-binding</keyword>
<dbReference type="PANTHER" id="PTHR23076:SF97">
    <property type="entry name" value="ATP-DEPENDENT ZINC METALLOPROTEASE YME1L1"/>
    <property type="match status" value="1"/>
</dbReference>
<dbReference type="GO" id="GO:0016887">
    <property type="term" value="F:ATP hydrolysis activity"/>
    <property type="evidence" value="ECO:0007669"/>
    <property type="project" value="UniProtKB-UniRule"/>
</dbReference>
<evidence type="ECO:0000256" key="15">
    <source>
        <dbReference type="HAMAP-Rule" id="MF_01458"/>
    </source>
</evidence>
<dbReference type="Proteomes" id="UP000316714">
    <property type="component" value="Unassembled WGS sequence"/>
</dbReference>
<feature type="active site" evidence="15">
    <location>
        <position position="546"/>
    </location>
</feature>
<evidence type="ECO:0000256" key="4">
    <source>
        <dbReference type="ARBA" id="ARBA00022670"/>
    </source>
</evidence>
<accession>A0A5C5VJI6</accession>
<comment type="similarity">
    <text evidence="2 15">In the C-terminal section; belongs to the peptidase M41 family.</text>
</comment>
<evidence type="ECO:0000256" key="10">
    <source>
        <dbReference type="ARBA" id="ARBA00022840"/>
    </source>
</evidence>
<dbReference type="AlphaFoldDB" id="A0A5C5VJI6"/>
<gene>
    <name evidence="19" type="primary">ftsH_2</name>
    <name evidence="15" type="synonym">ftsH</name>
    <name evidence="19" type="ORF">KOR34_31210</name>
</gene>
<keyword evidence="3 15" id="KW-1003">Cell membrane</keyword>
<dbReference type="NCBIfam" id="TIGR01241">
    <property type="entry name" value="FtsH_fam"/>
    <property type="match status" value="1"/>
</dbReference>
<feature type="transmembrane region" description="Helical" evidence="15">
    <location>
        <begin position="229"/>
        <end position="248"/>
    </location>
</feature>
<dbReference type="InterPro" id="IPR003960">
    <property type="entry name" value="ATPase_AAA_CS"/>
</dbReference>
<dbReference type="EC" id="3.4.24.-" evidence="15"/>
<dbReference type="FunFam" id="1.10.8.60:FF:000001">
    <property type="entry name" value="ATP-dependent zinc metalloprotease FtsH"/>
    <property type="match status" value="1"/>
</dbReference>
<proteinExistence type="inferred from homology"/>
<evidence type="ECO:0000256" key="17">
    <source>
        <dbReference type="SAM" id="MobiDB-lite"/>
    </source>
</evidence>
<evidence type="ECO:0000256" key="8">
    <source>
        <dbReference type="ARBA" id="ARBA00022801"/>
    </source>
</evidence>
<evidence type="ECO:0000256" key="6">
    <source>
        <dbReference type="ARBA" id="ARBA00022723"/>
    </source>
</evidence>
<comment type="caution">
    <text evidence="19">The sequence shown here is derived from an EMBL/GenBank/DDBJ whole genome shotgun (WGS) entry which is preliminary data.</text>
</comment>
<dbReference type="CDD" id="cd19501">
    <property type="entry name" value="RecA-like_FtsH"/>
    <property type="match status" value="1"/>
</dbReference>
<protein>
    <recommendedName>
        <fullName evidence="15">ATP-dependent zinc metalloprotease FtsH</fullName>
        <ecNumber evidence="15">3.4.24.-</ecNumber>
    </recommendedName>
</protein>
<dbReference type="GO" id="GO:0004176">
    <property type="term" value="F:ATP-dependent peptidase activity"/>
    <property type="evidence" value="ECO:0007669"/>
    <property type="project" value="InterPro"/>
</dbReference>
<evidence type="ECO:0000313" key="19">
    <source>
        <dbReference type="EMBL" id="TWT38153.1"/>
    </source>
</evidence>
<dbReference type="InterPro" id="IPR011546">
    <property type="entry name" value="Pept_M41_FtsH_extracell"/>
</dbReference>
<comment type="subcellular location">
    <subcellularLocation>
        <location evidence="15">Cell membrane</location>
        <topology evidence="15">Multi-pass membrane protein</topology>
        <orientation evidence="15">Cytoplasmic side</orientation>
    </subcellularLocation>
    <subcellularLocation>
        <location evidence="1">Membrane</location>
    </subcellularLocation>
</comment>
<evidence type="ECO:0000256" key="14">
    <source>
        <dbReference type="ARBA" id="ARBA00061570"/>
    </source>
</evidence>
<dbReference type="Pfam" id="PF01434">
    <property type="entry name" value="Peptidase_M41"/>
    <property type="match status" value="1"/>
</dbReference>
<comment type="cofactor">
    <cofactor evidence="15">
        <name>Zn(2+)</name>
        <dbReference type="ChEBI" id="CHEBI:29105"/>
    </cofactor>
    <text evidence="15">Binds 1 zinc ion per subunit.</text>
</comment>
<comment type="function">
    <text evidence="15">Acts as a processive, ATP-dependent zinc metallopeptidase for both cytoplasmic and membrane proteins. Plays a role in the quality control of integral membrane proteins.</text>
</comment>
<evidence type="ECO:0000256" key="9">
    <source>
        <dbReference type="ARBA" id="ARBA00022833"/>
    </source>
</evidence>
<dbReference type="Pfam" id="PF17862">
    <property type="entry name" value="AAA_lid_3"/>
    <property type="match status" value="1"/>
</dbReference>
<dbReference type="SUPFAM" id="SSF140990">
    <property type="entry name" value="FtsH protease domain-like"/>
    <property type="match status" value="1"/>
</dbReference>
<keyword evidence="10 15" id="KW-0067">ATP-binding</keyword>
<dbReference type="InterPro" id="IPR005936">
    <property type="entry name" value="FtsH"/>
</dbReference>
<evidence type="ECO:0000256" key="13">
    <source>
        <dbReference type="ARBA" id="ARBA00023136"/>
    </source>
</evidence>
<name>A0A5C5VJI6_9BACT</name>
<evidence type="ECO:0000256" key="3">
    <source>
        <dbReference type="ARBA" id="ARBA00022475"/>
    </source>
</evidence>
<feature type="compositionally biased region" description="Basic and acidic residues" evidence="17">
    <location>
        <begin position="110"/>
        <end position="120"/>
    </location>
</feature>
<dbReference type="Gene3D" id="3.40.50.300">
    <property type="entry name" value="P-loop containing nucleotide triphosphate hydrolases"/>
    <property type="match status" value="1"/>
</dbReference>
<dbReference type="InterPro" id="IPR041569">
    <property type="entry name" value="AAA_lid_3"/>
</dbReference>
<dbReference type="InterPro" id="IPR000642">
    <property type="entry name" value="Peptidase_M41"/>
</dbReference>
<dbReference type="RefSeq" id="WP_197531437.1">
    <property type="nucleotide sequence ID" value="NZ_SIHJ01000001.1"/>
</dbReference>
<comment type="similarity">
    <text evidence="16">Belongs to the AAA ATPase family.</text>
</comment>
<comment type="similarity">
    <text evidence="14 15">In the central section; belongs to the AAA ATPase family.</text>
</comment>
<reference evidence="19 20" key="1">
    <citation type="submission" date="2019-02" db="EMBL/GenBank/DDBJ databases">
        <title>Deep-cultivation of Planctomycetes and their phenomic and genomic characterization uncovers novel biology.</title>
        <authorList>
            <person name="Wiegand S."/>
            <person name="Jogler M."/>
            <person name="Boedeker C."/>
            <person name="Pinto D."/>
            <person name="Vollmers J."/>
            <person name="Rivas-Marin E."/>
            <person name="Kohn T."/>
            <person name="Peeters S.H."/>
            <person name="Heuer A."/>
            <person name="Rast P."/>
            <person name="Oberbeckmann S."/>
            <person name="Bunk B."/>
            <person name="Jeske O."/>
            <person name="Meyerdierks A."/>
            <person name="Storesund J.E."/>
            <person name="Kallscheuer N."/>
            <person name="Luecker S."/>
            <person name="Lage O.M."/>
            <person name="Pohl T."/>
            <person name="Merkel B.J."/>
            <person name="Hornburger P."/>
            <person name="Mueller R.-W."/>
            <person name="Bruemmer F."/>
            <person name="Labrenz M."/>
            <person name="Spormann A.M."/>
            <person name="Op Den Camp H."/>
            <person name="Overmann J."/>
            <person name="Amann R."/>
            <person name="Jetten M.S.M."/>
            <person name="Mascher T."/>
            <person name="Medema M.H."/>
            <person name="Devos D.P."/>
            <person name="Kaster A.-K."/>
            <person name="Ovreas L."/>
            <person name="Rohde M."/>
            <person name="Galperin M.Y."/>
            <person name="Jogler C."/>
        </authorList>
    </citation>
    <scope>NUCLEOTIDE SEQUENCE [LARGE SCALE GENOMIC DNA]</scope>
    <source>
        <strain evidence="19 20">KOR34</strain>
    </source>
</reference>
<dbReference type="GO" id="GO:0005886">
    <property type="term" value="C:plasma membrane"/>
    <property type="evidence" value="ECO:0007669"/>
    <property type="project" value="UniProtKB-SubCell"/>
</dbReference>
<keyword evidence="8 15" id="KW-0378">Hydrolase</keyword>
<keyword evidence="12 15" id="KW-0482">Metalloprotease</keyword>
<evidence type="ECO:0000256" key="12">
    <source>
        <dbReference type="ARBA" id="ARBA00023049"/>
    </source>
</evidence>
<dbReference type="Pfam" id="PF06480">
    <property type="entry name" value="FtsH_ext"/>
    <property type="match status" value="1"/>
</dbReference>
<feature type="region of interest" description="Disordered" evidence="17">
    <location>
        <begin position="94"/>
        <end position="186"/>
    </location>
</feature>
<dbReference type="HAMAP" id="MF_01458">
    <property type="entry name" value="FtsH"/>
    <property type="match status" value="1"/>
</dbReference>
<feature type="domain" description="AAA+ ATPase" evidence="18">
    <location>
        <begin position="316"/>
        <end position="455"/>
    </location>
</feature>
<dbReference type="EMBL" id="SIHJ01000001">
    <property type="protein sequence ID" value="TWT38153.1"/>
    <property type="molecule type" value="Genomic_DNA"/>
</dbReference>
<dbReference type="PROSITE" id="PS00674">
    <property type="entry name" value="AAA"/>
    <property type="match status" value="1"/>
</dbReference>
<feature type="binding site" evidence="15">
    <location>
        <position position="545"/>
    </location>
    <ligand>
        <name>Zn(2+)</name>
        <dbReference type="ChEBI" id="CHEBI:29105"/>
        <note>catalytic</note>
    </ligand>
</feature>
<dbReference type="Gene3D" id="1.20.58.760">
    <property type="entry name" value="Peptidase M41"/>
    <property type="match status" value="1"/>
</dbReference>